<keyword evidence="4" id="KW-0575">Peroxidase</keyword>
<keyword evidence="7" id="KW-1015">Disulfide bond</keyword>
<evidence type="ECO:0000256" key="5">
    <source>
        <dbReference type="ARBA" id="ARBA00022862"/>
    </source>
</evidence>
<evidence type="ECO:0000256" key="11">
    <source>
        <dbReference type="ARBA" id="ARBA00041373"/>
    </source>
</evidence>
<name>A0A1G7QGH4_9BACL</name>
<dbReference type="GO" id="GO:0005737">
    <property type="term" value="C:cytoplasm"/>
    <property type="evidence" value="ECO:0007669"/>
    <property type="project" value="TreeGrafter"/>
</dbReference>
<dbReference type="GO" id="GO:0008379">
    <property type="term" value="F:thioredoxin peroxidase activity"/>
    <property type="evidence" value="ECO:0007669"/>
    <property type="project" value="TreeGrafter"/>
</dbReference>
<accession>A0A1G7QGH4</accession>
<evidence type="ECO:0000256" key="7">
    <source>
        <dbReference type="ARBA" id="ARBA00023157"/>
    </source>
</evidence>
<evidence type="ECO:0000256" key="10">
    <source>
        <dbReference type="ARBA" id="ARBA00038489"/>
    </source>
</evidence>
<comment type="function">
    <text evidence="1">Thiol-specific peroxidase that catalyzes the reduction of hydrogen peroxide and organic hydroperoxides to water and alcohols, respectively. Plays a role in cell protection against oxidative stress by detoxifying peroxides and as sensor of hydrogen peroxide-mediated signaling events.</text>
</comment>
<dbReference type="AlphaFoldDB" id="A0A1G7QGH4"/>
<evidence type="ECO:0000256" key="6">
    <source>
        <dbReference type="ARBA" id="ARBA00023002"/>
    </source>
</evidence>
<evidence type="ECO:0000313" key="15">
    <source>
        <dbReference type="Proteomes" id="UP000198972"/>
    </source>
</evidence>
<evidence type="ECO:0000256" key="2">
    <source>
        <dbReference type="ARBA" id="ARBA00011245"/>
    </source>
</evidence>
<evidence type="ECO:0000313" key="14">
    <source>
        <dbReference type="EMBL" id="SDF97614.1"/>
    </source>
</evidence>
<dbReference type="STRING" id="670482.SAMN04488542_12229"/>
<dbReference type="PANTHER" id="PTHR42801:SF4">
    <property type="entry name" value="AHPC_TSA FAMILY PROTEIN"/>
    <property type="match status" value="1"/>
</dbReference>
<dbReference type="Pfam" id="PF00578">
    <property type="entry name" value="AhpC-TSA"/>
    <property type="match status" value="1"/>
</dbReference>
<dbReference type="GO" id="GO:0034599">
    <property type="term" value="P:cellular response to oxidative stress"/>
    <property type="evidence" value="ECO:0007669"/>
    <property type="project" value="TreeGrafter"/>
</dbReference>
<gene>
    <name evidence="14" type="ORF">SAMN04488542_12229</name>
</gene>
<dbReference type="SUPFAM" id="SSF52833">
    <property type="entry name" value="Thioredoxin-like"/>
    <property type="match status" value="1"/>
</dbReference>
<dbReference type="PANTHER" id="PTHR42801">
    <property type="entry name" value="THIOREDOXIN-DEPENDENT PEROXIDE REDUCTASE"/>
    <property type="match status" value="1"/>
</dbReference>
<keyword evidence="8" id="KW-0676">Redox-active center</keyword>
<dbReference type="OrthoDB" id="9812811at2"/>
<dbReference type="InterPro" id="IPR050924">
    <property type="entry name" value="Peroxiredoxin_BCP/PrxQ"/>
</dbReference>
<comment type="subunit">
    <text evidence="2">Monomer.</text>
</comment>
<keyword evidence="15" id="KW-1185">Reference proteome</keyword>
<evidence type="ECO:0000256" key="3">
    <source>
        <dbReference type="ARBA" id="ARBA00013017"/>
    </source>
</evidence>
<dbReference type="RefSeq" id="WP_091233327.1">
    <property type="nucleotide sequence ID" value="NZ_FNBG01000022.1"/>
</dbReference>
<evidence type="ECO:0000256" key="12">
    <source>
        <dbReference type="ARBA" id="ARBA00049091"/>
    </source>
</evidence>
<organism evidence="14 15">
    <name type="scientific">Fontibacillus panacisegetis</name>
    <dbReference type="NCBI Taxonomy" id="670482"/>
    <lineage>
        <taxon>Bacteria</taxon>
        <taxon>Bacillati</taxon>
        <taxon>Bacillota</taxon>
        <taxon>Bacilli</taxon>
        <taxon>Bacillales</taxon>
        <taxon>Paenibacillaceae</taxon>
        <taxon>Fontibacillus</taxon>
    </lineage>
</organism>
<comment type="catalytic activity">
    <reaction evidence="12">
        <text>a hydroperoxide + [thioredoxin]-dithiol = an alcohol + [thioredoxin]-disulfide + H2O</text>
        <dbReference type="Rhea" id="RHEA:62620"/>
        <dbReference type="Rhea" id="RHEA-COMP:10698"/>
        <dbReference type="Rhea" id="RHEA-COMP:10700"/>
        <dbReference type="ChEBI" id="CHEBI:15377"/>
        <dbReference type="ChEBI" id="CHEBI:29950"/>
        <dbReference type="ChEBI" id="CHEBI:30879"/>
        <dbReference type="ChEBI" id="CHEBI:35924"/>
        <dbReference type="ChEBI" id="CHEBI:50058"/>
        <dbReference type="EC" id="1.11.1.24"/>
    </reaction>
</comment>
<dbReference type="InterPro" id="IPR000866">
    <property type="entry name" value="AhpC/TSA"/>
</dbReference>
<dbReference type="CDD" id="cd03017">
    <property type="entry name" value="PRX_BCP"/>
    <property type="match status" value="1"/>
</dbReference>
<dbReference type="InterPro" id="IPR013766">
    <property type="entry name" value="Thioredoxin_domain"/>
</dbReference>
<sequence>MQKKTTQSVELGKQVPDFKLPASGGEQLSLSQFRGHKVVIYFYPKNMTPACTQEACDFRDYHGDFAKYGVIVLGISGDTAKSHDNFIAKKELPFPLLSDTDHEVCRLFGVWQLKKLYGREYEGIVRSTFLIDEEGILVREWRSVRVKGHVGQVLEAVKETNLEA</sequence>
<proteinExistence type="inferred from homology"/>
<dbReference type="NCBIfam" id="NF006960">
    <property type="entry name" value="PRK09437.1"/>
    <property type="match status" value="1"/>
</dbReference>
<evidence type="ECO:0000256" key="9">
    <source>
        <dbReference type="ARBA" id="ARBA00032824"/>
    </source>
</evidence>
<comment type="similarity">
    <text evidence="10">Belongs to the peroxiredoxin family. BCP/PrxQ subfamily.</text>
</comment>
<evidence type="ECO:0000256" key="1">
    <source>
        <dbReference type="ARBA" id="ARBA00003330"/>
    </source>
</evidence>
<dbReference type="GO" id="GO:0045454">
    <property type="term" value="P:cell redox homeostasis"/>
    <property type="evidence" value="ECO:0007669"/>
    <property type="project" value="TreeGrafter"/>
</dbReference>
<dbReference type="FunFam" id="3.40.30.10:FF:000007">
    <property type="entry name" value="Thioredoxin-dependent thiol peroxidase"/>
    <property type="match status" value="1"/>
</dbReference>
<dbReference type="EMBL" id="FNBG01000022">
    <property type="protein sequence ID" value="SDF97614.1"/>
    <property type="molecule type" value="Genomic_DNA"/>
</dbReference>
<evidence type="ECO:0000259" key="13">
    <source>
        <dbReference type="PROSITE" id="PS51352"/>
    </source>
</evidence>
<reference evidence="14 15" key="1">
    <citation type="submission" date="2016-10" db="EMBL/GenBank/DDBJ databases">
        <authorList>
            <person name="de Groot N.N."/>
        </authorList>
    </citation>
    <scope>NUCLEOTIDE SEQUENCE [LARGE SCALE GENOMIC DNA]</scope>
    <source>
        <strain evidence="14 15">DSM 28129</strain>
    </source>
</reference>
<dbReference type="Gene3D" id="3.40.30.10">
    <property type="entry name" value="Glutaredoxin"/>
    <property type="match status" value="1"/>
</dbReference>
<dbReference type="InterPro" id="IPR036249">
    <property type="entry name" value="Thioredoxin-like_sf"/>
</dbReference>
<evidence type="ECO:0000256" key="8">
    <source>
        <dbReference type="ARBA" id="ARBA00023284"/>
    </source>
</evidence>
<feature type="domain" description="Thioredoxin" evidence="13">
    <location>
        <begin position="9"/>
        <end position="162"/>
    </location>
</feature>
<dbReference type="PROSITE" id="PS51352">
    <property type="entry name" value="THIOREDOXIN_2"/>
    <property type="match status" value="1"/>
</dbReference>
<keyword evidence="5" id="KW-0049">Antioxidant</keyword>
<protein>
    <recommendedName>
        <fullName evidence="3">thioredoxin-dependent peroxiredoxin</fullName>
        <ecNumber evidence="3">1.11.1.24</ecNumber>
    </recommendedName>
    <alternativeName>
        <fullName evidence="11">Bacterioferritin comigratory protein</fullName>
    </alternativeName>
    <alternativeName>
        <fullName evidence="9">Thioredoxin peroxidase</fullName>
    </alternativeName>
</protein>
<keyword evidence="6" id="KW-0560">Oxidoreductase</keyword>
<dbReference type="Proteomes" id="UP000198972">
    <property type="component" value="Unassembled WGS sequence"/>
</dbReference>
<evidence type="ECO:0000256" key="4">
    <source>
        <dbReference type="ARBA" id="ARBA00022559"/>
    </source>
</evidence>
<dbReference type="EC" id="1.11.1.24" evidence="3"/>